<gene>
    <name evidence="2" type="ORF">PENANT_c047G11186</name>
</gene>
<sequence length="124" mass="13578">MYTNVMQPYEEKTSNASKRSRCPCGKLVLDADIVPINDGDPLLLPFGILSIAAASVCPSILDDLPITEECVIARRHPLGVILKLRLGGRRSSISHRVGGNLDERNIPVSLSALAEWALSYHSRR</sequence>
<organism evidence="2 3">
    <name type="scientific">Penicillium antarcticum</name>
    <dbReference type="NCBI Taxonomy" id="416450"/>
    <lineage>
        <taxon>Eukaryota</taxon>
        <taxon>Fungi</taxon>
        <taxon>Dikarya</taxon>
        <taxon>Ascomycota</taxon>
        <taxon>Pezizomycotina</taxon>
        <taxon>Eurotiomycetes</taxon>
        <taxon>Eurotiomycetidae</taxon>
        <taxon>Eurotiales</taxon>
        <taxon>Aspergillaceae</taxon>
        <taxon>Penicillium</taxon>
    </lineage>
</organism>
<protein>
    <submittedName>
        <fullName evidence="2">Uncharacterized protein</fullName>
    </submittedName>
</protein>
<name>A0A1V6PRE8_9EURO</name>
<dbReference type="AlphaFoldDB" id="A0A1V6PRE8"/>
<dbReference type="STRING" id="416450.A0A1V6PRE8"/>
<comment type="caution">
    <text evidence="2">The sequence shown here is derived from an EMBL/GenBank/DDBJ whole genome shotgun (WGS) entry which is preliminary data.</text>
</comment>
<feature type="region of interest" description="Disordered" evidence="1">
    <location>
        <begin position="1"/>
        <end position="20"/>
    </location>
</feature>
<proteinExistence type="predicted"/>
<evidence type="ECO:0000313" key="3">
    <source>
        <dbReference type="Proteomes" id="UP000191672"/>
    </source>
</evidence>
<evidence type="ECO:0000256" key="1">
    <source>
        <dbReference type="SAM" id="MobiDB-lite"/>
    </source>
</evidence>
<keyword evidence="3" id="KW-1185">Reference proteome</keyword>
<dbReference type="Proteomes" id="UP000191672">
    <property type="component" value="Unassembled WGS sequence"/>
</dbReference>
<reference evidence="3" key="1">
    <citation type="journal article" date="2017" name="Nat. Microbiol.">
        <title>Global analysis of biosynthetic gene clusters reveals vast potential of secondary metabolite production in Penicillium species.</title>
        <authorList>
            <person name="Nielsen J.C."/>
            <person name="Grijseels S."/>
            <person name="Prigent S."/>
            <person name="Ji B."/>
            <person name="Dainat J."/>
            <person name="Nielsen K.F."/>
            <person name="Frisvad J.C."/>
            <person name="Workman M."/>
            <person name="Nielsen J."/>
        </authorList>
    </citation>
    <scope>NUCLEOTIDE SEQUENCE [LARGE SCALE GENOMIC DNA]</scope>
    <source>
        <strain evidence="3">IBT 31811</strain>
    </source>
</reference>
<accession>A0A1V6PRE8</accession>
<evidence type="ECO:0000313" key="2">
    <source>
        <dbReference type="EMBL" id="OQD79588.1"/>
    </source>
</evidence>
<dbReference type="EMBL" id="MDYN01000047">
    <property type="protein sequence ID" value="OQD79588.1"/>
    <property type="molecule type" value="Genomic_DNA"/>
</dbReference>